<name>A0A5E6PZD2_PSEFL</name>
<dbReference type="PANTHER" id="PTHR34219">
    <property type="entry name" value="IRON-REGULATED INNER MEMBRANE PROTEIN-RELATED"/>
    <property type="match status" value="1"/>
</dbReference>
<feature type="transmembrane region" description="Helical" evidence="1">
    <location>
        <begin position="142"/>
        <end position="166"/>
    </location>
</feature>
<dbReference type="PANTHER" id="PTHR34219:SF4">
    <property type="entry name" value="PEPSY DOMAIN-CONTAINING PROTEIN"/>
    <property type="match status" value="1"/>
</dbReference>
<evidence type="ECO:0008006" key="5">
    <source>
        <dbReference type="Google" id="ProtNLM"/>
    </source>
</evidence>
<protein>
    <recommendedName>
        <fullName evidence="5">Peptidase</fullName>
    </recommendedName>
</protein>
<gene>
    <name evidence="2" type="ORF">PS652_00358</name>
    <name evidence="3" type="ORF">PS652_00668</name>
</gene>
<keyword evidence="1" id="KW-1133">Transmembrane helix</keyword>
<feature type="transmembrane region" description="Helical" evidence="1">
    <location>
        <begin position="414"/>
        <end position="433"/>
    </location>
</feature>
<dbReference type="Proteomes" id="UP000326595">
    <property type="component" value="Chromosome"/>
</dbReference>
<proteinExistence type="predicted"/>
<dbReference type="AlphaFoldDB" id="A0A5E6PZD2"/>
<dbReference type="InterPro" id="IPR005625">
    <property type="entry name" value="PepSY-ass_TM"/>
</dbReference>
<feature type="transmembrane region" description="Helical" evidence="1">
    <location>
        <begin position="383"/>
        <end position="402"/>
    </location>
</feature>
<evidence type="ECO:0000313" key="4">
    <source>
        <dbReference type="Proteomes" id="UP000326595"/>
    </source>
</evidence>
<evidence type="ECO:0000313" key="2">
    <source>
        <dbReference type="EMBL" id="CAK9887557.1"/>
    </source>
</evidence>
<organism evidence="3">
    <name type="scientific">Pseudomonas fluorescens</name>
    <dbReference type="NCBI Taxonomy" id="294"/>
    <lineage>
        <taxon>Bacteria</taxon>
        <taxon>Pseudomonadati</taxon>
        <taxon>Pseudomonadota</taxon>
        <taxon>Gammaproteobacteria</taxon>
        <taxon>Pseudomonadales</taxon>
        <taxon>Pseudomonadaceae</taxon>
        <taxon>Pseudomonas</taxon>
    </lineage>
</organism>
<feature type="transmembrane region" description="Helical" evidence="1">
    <location>
        <begin position="476"/>
        <end position="496"/>
    </location>
</feature>
<sequence length="524" mass="57719">MKEGFRQAMAWLHTWTGLIFGWLLFAIFLTGTMSYFKEEISHWTQPEVPRRALDPAASLDLAQRYLQEHAPTAGSWFIQLPNAREPALSVGWPKPGGGRRDFNEKTLDPATGAELQARETRGGNFFYRFHFQLEMPHPWGRWLSTFAAFIMLLGLVTGIITHKKIFKEFFTFRPGKGQRSWLDGHNAIGVLVLPFHLMISYSSLVIFMAMVMPASIIASYGDNTRGFFNDLFGGQSQVKVAGTPAPLLPLPELYAKVQAQAPGANLAWVEVQNPGDQNARVRFVRHAGDRIAHQRGGGWLFDGVNGTLAGGSQIEATPMLISGGMYGLHMGVFAGPWLRWLYFFFGLAGTAVIGTGLVMWLGKRQLKHAKSGTQPFELRLVEVLNIASMSGLLLGVAAFFWANRLLPIGLEGRADWEINSFFLLWALSLLHAMLRPGRRAWAEQLGLGALLWAALPLLNGLTTGQGLNHSIAVGDWAMAGFDLTALVSGLFLAWAAGKMWRAPVVVAKRAPKAAPGKLIESEVN</sequence>
<feature type="transmembrane region" description="Helical" evidence="1">
    <location>
        <begin position="445"/>
        <end position="464"/>
    </location>
</feature>
<feature type="transmembrane region" description="Helical" evidence="1">
    <location>
        <begin position="340"/>
        <end position="362"/>
    </location>
</feature>
<dbReference type="EMBL" id="CABVHG010000003">
    <property type="protein sequence ID" value="VVM48643.1"/>
    <property type="molecule type" value="Genomic_DNA"/>
</dbReference>
<dbReference type="Pfam" id="PF03929">
    <property type="entry name" value="PepSY_TM"/>
    <property type="match status" value="1"/>
</dbReference>
<evidence type="ECO:0000256" key="1">
    <source>
        <dbReference type="SAM" id="Phobius"/>
    </source>
</evidence>
<reference evidence="2 4" key="2">
    <citation type="submission" date="2024-03" db="EMBL/GenBank/DDBJ databases">
        <authorList>
            <person name="Alaster D. Moffat"/>
            <person name="Govind Chandra"/>
            <person name="Andrew W. Truman"/>
        </authorList>
    </citation>
    <scope>NUCLEOTIDE SEQUENCE [LARGE SCALE GENOMIC DNA]</scope>
    <source>
        <strain evidence="2">PS652</strain>
    </source>
</reference>
<keyword evidence="1" id="KW-0812">Transmembrane</keyword>
<reference evidence="3" key="1">
    <citation type="submission" date="2019-09" db="EMBL/GenBank/DDBJ databases">
        <authorList>
            <person name="Chandra G."/>
            <person name="Truman W A."/>
        </authorList>
    </citation>
    <scope>NUCLEOTIDE SEQUENCE [LARGE SCALE GENOMIC DNA]</scope>
    <source>
        <strain evidence="3">PS652</strain>
    </source>
</reference>
<feature type="transmembrane region" description="Helical" evidence="1">
    <location>
        <begin position="187"/>
        <end position="220"/>
    </location>
</feature>
<dbReference type="EMBL" id="OZ024668">
    <property type="protein sequence ID" value="CAK9887557.1"/>
    <property type="molecule type" value="Genomic_DNA"/>
</dbReference>
<feature type="transmembrane region" description="Helical" evidence="1">
    <location>
        <begin position="12"/>
        <end position="36"/>
    </location>
</feature>
<dbReference type="RefSeq" id="WP_038998777.1">
    <property type="nucleotide sequence ID" value="NZ_OZ024668.1"/>
</dbReference>
<evidence type="ECO:0000313" key="3">
    <source>
        <dbReference type="EMBL" id="VVM48643.1"/>
    </source>
</evidence>
<keyword evidence="1" id="KW-0472">Membrane</keyword>
<accession>A0A5E6PZD2</accession>